<reference evidence="1" key="1">
    <citation type="journal article" date="2019" name="bioRxiv">
        <title>The Genome of the Zebra Mussel, Dreissena polymorpha: A Resource for Invasive Species Research.</title>
        <authorList>
            <person name="McCartney M.A."/>
            <person name="Auch B."/>
            <person name="Kono T."/>
            <person name="Mallez S."/>
            <person name="Zhang Y."/>
            <person name="Obille A."/>
            <person name="Becker A."/>
            <person name="Abrahante J.E."/>
            <person name="Garbe J."/>
            <person name="Badalamenti J.P."/>
            <person name="Herman A."/>
            <person name="Mangelson H."/>
            <person name="Liachko I."/>
            <person name="Sullivan S."/>
            <person name="Sone E.D."/>
            <person name="Koren S."/>
            <person name="Silverstein K.A.T."/>
            <person name="Beckman K.B."/>
            <person name="Gohl D.M."/>
        </authorList>
    </citation>
    <scope>NUCLEOTIDE SEQUENCE</scope>
    <source>
        <strain evidence="1">Duluth1</strain>
        <tissue evidence="1">Whole animal</tissue>
    </source>
</reference>
<dbReference type="AlphaFoldDB" id="A0A9D4L105"/>
<evidence type="ECO:0000313" key="2">
    <source>
        <dbReference type="Proteomes" id="UP000828390"/>
    </source>
</evidence>
<comment type="caution">
    <text evidence="1">The sequence shown here is derived from an EMBL/GenBank/DDBJ whole genome shotgun (WGS) entry which is preliminary data.</text>
</comment>
<sequence length="438" mass="47975">MNRNSNALANCSCNQSERAGRTAALEPRSRKTRINTFDALTPIACEPGSSLRISSKRSCFFRNSRTTEFNKTPKNTVTVEGGQVFLYVFLSANQPYSQFPQFFVGVTLVQFLTKMVLICMTLTQDSIRGCDPGQGSHLAGPDIHGSQPGFVGVTLAKFLTKLVLIYMALNQDSIRGCDPSQVPHLAGPDKHGSQPGFVGVTLAKFLTKLILIYMALNQDSILWCNPGRVPYQAGPDIHDSQPEFVVATLAKCLTKLIIKSDAAIANSLPNGTTIAPVTNELNCYTCYGVGNANHCLNYSNFEVAHTMWRQSVPNSDGPVKIETCKSPFNASCMILTYNNENGEVFHSRSCSDDVTFGLDPDKWARYLPITKHVQKDNETECAWDDTDMICVKLCMGDSGEPCNGPQLAGNFISASSLLYVVCACLQLLMHAFLQLSVY</sequence>
<keyword evidence="2" id="KW-1185">Reference proteome</keyword>
<proteinExistence type="predicted"/>
<organism evidence="1 2">
    <name type="scientific">Dreissena polymorpha</name>
    <name type="common">Zebra mussel</name>
    <name type="synonym">Mytilus polymorpha</name>
    <dbReference type="NCBI Taxonomy" id="45954"/>
    <lineage>
        <taxon>Eukaryota</taxon>
        <taxon>Metazoa</taxon>
        <taxon>Spiralia</taxon>
        <taxon>Lophotrochozoa</taxon>
        <taxon>Mollusca</taxon>
        <taxon>Bivalvia</taxon>
        <taxon>Autobranchia</taxon>
        <taxon>Heteroconchia</taxon>
        <taxon>Euheterodonta</taxon>
        <taxon>Imparidentia</taxon>
        <taxon>Neoheterodontei</taxon>
        <taxon>Myida</taxon>
        <taxon>Dreissenoidea</taxon>
        <taxon>Dreissenidae</taxon>
        <taxon>Dreissena</taxon>
    </lineage>
</organism>
<protein>
    <submittedName>
        <fullName evidence="1">Uncharacterized protein</fullName>
    </submittedName>
</protein>
<reference evidence="1" key="2">
    <citation type="submission" date="2020-11" db="EMBL/GenBank/DDBJ databases">
        <authorList>
            <person name="McCartney M.A."/>
            <person name="Auch B."/>
            <person name="Kono T."/>
            <person name="Mallez S."/>
            <person name="Becker A."/>
            <person name="Gohl D.M."/>
            <person name="Silverstein K.A.T."/>
            <person name="Koren S."/>
            <person name="Bechman K.B."/>
            <person name="Herman A."/>
            <person name="Abrahante J.E."/>
            <person name="Garbe J."/>
        </authorList>
    </citation>
    <scope>NUCLEOTIDE SEQUENCE</scope>
    <source>
        <strain evidence="1">Duluth1</strain>
        <tissue evidence="1">Whole animal</tissue>
    </source>
</reference>
<gene>
    <name evidence="1" type="ORF">DPMN_091708</name>
</gene>
<dbReference type="Proteomes" id="UP000828390">
    <property type="component" value="Unassembled WGS sequence"/>
</dbReference>
<dbReference type="EMBL" id="JAIWYP010000003">
    <property type="protein sequence ID" value="KAH3849309.1"/>
    <property type="molecule type" value="Genomic_DNA"/>
</dbReference>
<accession>A0A9D4L105</accession>
<evidence type="ECO:0000313" key="1">
    <source>
        <dbReference type="EMBL" id="KAH3849309.1"/>
    </source>
</evidence>
<name>A0A9D4L105_DREPO</name>